<dbReference type="STRING" id="1121919.SAMN02745975_03470"/>
<keyword evidence="2 10" id="KW-0690">Ribosome biogenesis</keyword>
<dbReference type="SUPFAM" id="SSF52540">
    <property type="entry name" value="P-loop containing nucleoside triphosphate hydrolases"/>
    <property type="match status" value="1"/>
</dbReference>
<evidence type="ECO:0000259" key="12">
    <source>
        <dbReference type="PROSITE" id="PS51721"/>
    </source>
</evidence>
<evidence type="ECO:0000256" key="1">
    <source>
        <dbReference type="ARBA" id="ARBA00022490"/>
    </source>
</evidence>
<feature type="binding site" evidence="10">
    <location>
        <position position="246"/>
    </location>
    <ligand>
        <name>Zn(2+)</name>
        <dbReference type="ChEBI" id="CHEBI:29105"/>
    </ligand>
</feature>
<keyword evidence="6 10" id="KW-0378">Hydrolase</keyword>
<comment type="subunit">
    <text evidence="10">Monomer. Associates with 30S ribosomal subunit, binds 16S rRNA.</text>
</comment>
<dbReference type="InterPro" id="IPR027417">
    <property type="entry name" value="P-loop_NTPase"/>
</dbReference>
<dbReference type="GO" id="GO:0046872">
    <property type="term" value="F:metal ion binding"/>
    <property type="evidence" value="ECO:0007669"/>
    <property type="project" value="UniProtKB-KW"/>
</dbReference>
<feature type="binding site" evidence="10">
    <location>
        <position position="253"/>
    </location>
    <ligand>
        <name>Zn(2+)</name>
        <dbReference type="ChEBI" id="CHEBI:29105"/>
    </ligand>
</feature>
<feature type="binding site" evidence="10">
    <location>
        <position position="259"/>
    </location>
    <ligand>
        <name>Zn(2+)</name>
        <dbReference type="ChEBI" id="CHEBI:29105"/>
    </ligand>
</feature>
<dbReference type="Pfam" id="PF03193">
    <property type="entry name" value="RsgA_GTPase"/>
    <property type="match status" value="1"/>
</dbReference>
<dbReference type="Gene3D" id="1.10.40.50">
    <property type="entry name" value="Probable gtpase engc, domain 3"/>
    <property type="match status" value="1"/>
</dbReference>
<evidence type="ECO:0000256" key="7">
    <source>
        <dbReference type="ARBA" id="ARBA00022833"/>
    </source>
</evidence>
<comment type="function">
    <text evidence="10">One of several proteins that assist in the late maturation steps of the functional core of the 30S ribosomal subunit. Helps release RbfA from mature subunits. May play a role in the assembly of ribosomal proteins into the subunit. Circularly permuted GTPase that catalyzes slow GTP hydrolysis, GTPase activity is stimulated by the 30S ribosomal subunit.</text>
</comment>
<dbReference type="CDD" id="cd01854">
    <property type="entry name" value="YjeQ_EngC"/>
    <property type="match status" value="1"/>
</dbReference>
<evidence type="ECO:0000256" key="5">
    <source>
        <dbReference type="ARBA" id="ARBA00022741"/>
    </source>
</evidence>
<dbReference type="InterPro" id="IPR031944">
    <property type="entry name" value="RsgA_N"/>
</dbReference>
<keyword evidence="14" id="KW-1185">Reference proteome</keyword>
<dbReference type="GO" id="GO:0003924">
    <property type="term" value="F:GTPase activity"/>
    <property type="evidence" value="ECO:0007669"/>
    <property type="project" value="UniProtKB-UniRule"/>
</dbReference>
<keyword evidence="9 10" id="KW-0342">GTP-binding</keyword>
<sequence>MIKGTIIKGIGGFYYVKTDEKIYECKARGRFRKEKISPLVGDHVHISVNAVSQQGVIEEILDRKTELIRPPVANVDQAVIVFAIQQPDPKLSLLDRFLVLAENEDLDALICFNKIDLGAQSELKRLKELYEQIGYPVIATSTKAQIGIDVLKARLKDQTTVFAGPSGVGKSSLLNSLQPNLALETGEISQKIERGKHTTRHVELLYLDLGGWVLDTPGFSSLQIDFIEKEDLQYLFKEFNACLHDCKFQPCNHVNEPGCAVKRALEEGVIQQSRYDSYLQLLEEIEQARRY</sequence>
<feature type="binding site" evidence="10">
    <location>
        <begin position="164"/>
        <end position="172"/>
    </location>
    <ligand>
        <name>GTP</name>
        <dbReference type="ChEBI" id="CHEBI:37565"/>
    </ligand>
</feature>
<proteinExistence type="inferred from homology"/>
<dbReference type="GO" id="GO:0019843">
    <property type="term" value="F:rRNA binding"/>
    <property type="evidence" value="ECO:0007669"/>
    <property type="project" value="UniProtKB-KW"/>
</dbReference>
<dbReference type="InterPro" id="IPR010914">
    <property type="entry name" value="RsgA_GTPase_dom"/>
</dbReference>
<accession>A0A1M6P265</accession>
<comment type="cofactor">
    <cofactor evidence="10">
        <name>Zn(2+)</name>
        <dbReference type="ChEBI" id="CHEBI:29105"/>
    </cofactor>
    <text evidence="10">Binds 1 zinc ion per subunit.</text>
</comment>
<evidence type="ECO:0000256" key="9">
    <source>
        <dbReference type="ARBA" id="ARBA00023134"/>
    </source>
</evidence>
<dbReference type="PANTHER" id="PTHR32120">
    <property type="entry name" value="SMALL RIBOSOMAL SUBUNIT BIOGENESIS GTPASE RSGA"/>
    <property type="match status" value="1"/>
</dbReference>
<keyword evidence="4 10" id="KW-0699">rRNA-binding</keyword>
<feature type="domain" description="CP-type G" evidence="12">
    <location>
        <begin position="64"/>
        <end position="222"/>
    </location>
</feature>
<dbReference type="Gene3D" id="3.40.50.300">
    <property type="entry name" value="P-loop containing nucleotide triphosphate hydrolases"/>
    <property type="match status" value="1"/>
</dbReference>
<dbReference type="InterPro" id="IPR012340">
    <property type="entry name" value="NA-bd_OB-fold"/>
</dbReference>
<dbReference type="GO" id="GO:0042274">
    <property type="term" value="P:ribosomal small subunit biogenesis"/>
    <property type="evidence" value="ECO:0007669"/>
    <property type="project" value="UniProtKB-UniRule"/>
</dbReference>
<evidence type="ECO:0000313" key="13">
    <source>
        <dbReference type="EMBL" id="SHK02065.1"/>
    </source>
</evidence>
<feature type="domain" description="EngC GTPase" evidence="11">
    <location>
        <begin position="73"/>
        <end position="220"/>
    </location>
</feature>
<keyword evidence="7 10" id="KW-0862">Zinc</keyword>
<dbReference type="OrthoDB" id="9809485at2"/>
<dbReference type="EMBL" id="FQZV01000063">
    <property type="protein sequence ID" value="SHK02065.1"/>
    <property type="molecule type" value="Genomic_DNA"/>
</dbReference>
<dbReference type="SUPFAM" id="SSF50249">
    <property type="entry name" value="Nucleic acid-binding proteins"/>
    <property type="match status" value="1"/>
</dbReference>
<protein>
    <recommendedName>
        <fullName evidence="10">Small ribosomal subunit biogenesis GTPase RsgA</fullName>
        <ecNumber evidence="10">3.6.1.-</ecNumber>
    </recommendedName>
</protein>
<comment type="similarity">
    <text evidence="10">Belongs to the TRAFAC class YlqF/YawG GTPase family. RsgA subfamily.</text>
</comment>
<evidence type="ECO:0000313" key="14">
    <source>
        <dbReference type="Proteomes" id="UP000184536"/>
    </source>
</evidence>
<dbReference type="CDD" id="cd04466">
    <property type="entry name" value="S1_YloQ_GTPase"/>
    <property type="match status" value="1"/>
</dbReference>
<keyword evidence="3 10" id="KW-0479">Metal-binding</keyword>
<dbReference type="NCBIfam" id="TIGR00157">
    <property type="entry name" value="ribosome small subunit-dependent GTPase A"/>
    <property type="match status" value="1"/>
</dbReference>
<dbReference type="RefSeq" id="WP_110942454.1">
    <property type="nucleotide sequence ID" value="NZ_FQZV01000063.1"/>
</dbReference>
<dbReference type="Gene3D" id="2.40.50.140">
    <property type="entry name" value="Nucleic acid-binding proteins"/>
    <property type="match status" value="1"/>
</dbReference>
<dbReference type="InterPro" id="IPR030378">
    <property type="entry name" value="G_CP_dom"/>
</dbReference>
<dbReference type="Pfam" id="PF16745">
    <property type="entry name" value="RsgA_N"/>
    <property type="match status" value="1"/>
</dbReference>
<dbReference type="EC" id="3.6.1.-" evidence="10"/>
<dbReference type="AlphaFoldDB" id="A0A1M6P265"/>
<dbReference type="PROSITE" id="PS50936">
    <property type="entry name" value="ENGC_GTPASE"/>
    <property type="match status" value="1"/>
</dbReference>
<keyword evidence="8 10" id="KW-0694">RNA-binding</keyword>
<reference evidence="14" key="1">
    <citation type="submission" date="2016-11" db="EMBL/GenBank/DDBJ databases">
        <authorList>
            <person name="Varghese N."/>
            <person name="Submissions S."/>
        </authorList>
    </citation>
    <scope>NUCLEOTIDE SEQUENCE [LARGE SCALE GENOMIC DNA]</scope>
    <source>
        <strain evidence="14">DSM 17957</strain>
    </source>
</reference>
<feature type="binding site" evidence="10">
    <location>
        <position position="251"/>
    </location>
    <ligand>
        <name>Zn(2+)</name>
        <dbReference type="ChEBI" id="CHEBI:29105"/>
    </ligand>
</feature>
<keyword evidence="5 10" id="KW-0547">Nucleotide-binding</keyword>
<dbReference type="GO" id="GO:0005737">
    <property type="term" value="C:cytoplasm"/>
    <property type="evidence" value="ECO:0007669"/>
    <property type="project" value="UniProtKB-SubCell"/>
</dbReference>
<evidence type="ECO:0000256" key="10">
    <source>
        <dbReference type="HAMAP-Rule" id="MF_01820"/>
    </source>
</evidence>
<keyword evidence="1 10" id="KW-0963">Cytoplasm</keyword>
<evidence type="ECO:0000256" key="4">
    <source>
        <dbReference type="ARBA" id="ARBA00022730"/>
    </source>
</evidence>
<dbReference type="GO" id="GO:0005525">
    <property type="term" value="F:GTP binding"/>
    <property type="evidence" value="ECO:0007669"/>
    <property type="project" value="UniProtKB-UniRule"/>
</dbReference>
<comment type="subcellular location">
    <subcellularLocation>
        <location evidence="10">Cytoplasm</location>
    </subcellularLocation>
</comment>
<evidence type="ECO:0000259" key="11">
    <source>
        <dbReference type="PROSITE" id="PS50936"/>
    </source>
</evidence>
<gene>
    <name evidence="10" type="primary">rsgA</name>
    <name evidence="13" type="ORF">SAMN02745975_03470</name>
</gene>
<evidence type="ECO:0000256" key="6">
    <source>
        <dbReference type="ARBA" id="ARBA00022801"/>
    </source>
</evidence>
<evidence type="ECO:0000256" key="8">
    <source>
        <dbReference type="ARBA" id="ARBA00022884"/>
    </source>
</evidence>
<name>A0A1M6P265_9FIRM</name>
<dbReference type="Proteomes" id="UP000184536">
    <property type="component" value="Unassembled WGS sequence"/>
</dbReference>
<dbReference type="PANTHER" id="PTHR32120:SF11">
    <property type="entry name" value="SMALL RIBOSOMAL SUBUNIT BIOGENESIS GTPASE RSGA 1, MITOCHONDRIAL-RELATED"/>
    <property type="match status" value="1"/>
</dbReference>
<organism evidence="13 14">
    <name type="scientific">Geosporobacter subterraneus DSM 17957</name>
    <dbReference type="NCBI Taxonomy" id="1121919"/>
    <lineage>
        <taxon>Bacteria</taxon>
        <taxon>Bacillati</taxon>
        <taxon>Bacillota</taxon>
        <taxon>Clostridia</taxon>
        <taxon>Peptostreptococcales</taxon>
        <taxon>Thermotaleaceae</taxon>
        <taxon>Geosporobacter</taxon>
    </lineage>
</organism>
<dbReference type="PROSITE" id="PS51721">
    <property type="entry name" value="G_CP"/>
    <property type="match status" value="1"/>
</dbReference>
<evidence type="ECO:0000256" key="3">
    <source>
        <dbReference type="ARBA" id="ARBA00022723"/>
    </source>
</evidence>
<dbReference type="HAMAP" id="MF_01820">
    <property type="entry name" value="GTPase_RsgA"/>
    <property type="match status" value="1"/>
</dbReference>
<feature type="binding site" evidence="10">
    <location>
        <begin position="113"/>
        <end position="116"/>
    </location>
    <ligand>
        <name>GTP</name>
        <dbReference type="ChEBI" id="CHEBI:37565"/>
    </ligand>
</feature>
<evidence type="ECO:0000256" key="2">
    <source>
        <dbReference type="ARBA" id="ARBA00022517"/>
    </source>
</evidence>
<dbReference type="InterPro" id="IPR004881">
    <property type="entry name" value="Ribosome_biogen_GTPase_RsgA"/>
</dbReference>